<dbReference type="Proteomes" id="UP000595636">
    <property type="component" value="Chromosome"/>
</dbReference>
<reference evidence="6 7" key="1">
    <citation type="submission" date="2020-12" db="EMBL/GenBank/DDBJ databases">
        <title>A novel species.</title>
        <authorList>
            <person name="Li K."/>
        </authorList>
    </citation>
    <scope>NUCLEOTIDE SEQUENCE [LARGE SCALE GENOMIC DNA]</scope>
    <source>
        <strain evidence="6 7">ZYC-3</strain>
    </source>
</reference>
<dbReference type="AlphaFoldDB" id="A0A7T7KYQ8"/>
<gene>
    <name evidence="6" type="ORF">JEQ17_30245</name>
</gene>
<dbReference type="Gene3D" id="1.10.10.10">
    <property type="entry name" value="Winged helix-like DNA-binding domain superfamily/Winged helix DNA-binding domain"/>
    <property type="match status" value="1"/>
</dbReference>
<evidence type="ECO:0000259" key="5">
    <source>
        <dbReference type="SMART" id="SM00418"/>
    </source>
</evidence>
<evidence type="ECO:0000256" key="3">
    <source>
        <dbReference type="ARBA" id="ARBA00023163"/>
    </source>
</evidence>
<evidence type="ECO:0000313" key="6">
    <source>
        <dbReference type="EMBL" id="QQM43264.1"/>
    </source>
</evidence>
<sequence>MPEAPPPEPTGDELLKVLSALGNPHRLRIVAALMERRNYVSALAREIGMGRPLLHMHLQRLEAAGLIVGTLELSEDGKAMKYFEVAPFCYRLTPHVIARAATTITEQAQEKTDKTDKAGKTNEADKADPPAKPARTTKTVKTAKEEAK</sequence>
<dbReference type="GO" id="GO:0003677">
    <property type="term" value="F:DNA binding"/>
    <property type="evidence" value="ECO:0007669"/>
    <property type="project" value="UniProtKB-KW"/>
</dbReference>
<dbReference type="SMART" id="SM00418">
    <property type="entry name" value="HTH_ARSR"/>
    <property type="match status" value="1"/>
</dbReference>
<dbReference type="InterPro" id="IPR036390">
    <property type="entry name" value="WH_DNA-bd_sf"/>
</dbReference>
<dbReference type="KEGG" id="slf:JEQ17_30245"/>
<name>A0A7T7KYQ8_9ACTN</name>
<dbReference type="GO" id="GO:0003700">
    <property type="term" value="F:DNA-binding transcription factor activity"/>
    <property type="evidence" value="ECO:0007669"/>
    <property type="project" value="InterPro"/>
</dbReference>
<dbReference type="InterPro" id="IPR036388">
    <property type="entry name" value="WH-like_DNA-bd_sf"/>
</dbReference>
<dbReference type="PANTHER" id="PTHR33154:SF18">
    <property type="entry name" value="ARSENICAL RESISTANCE OPERON REPRESSOR"/>
    <property type="match status" value="1"/>
</dbReference>
<dbReference type="SUPFAM" id="SSF46785">
    <property type="entry name" value="Winged helix' DNA-binding domain"/>
    <property type="match status" value="1"/>
</dbReference>
<dbReference type="PANTHER" id="PTHR33154">
    <property type="entry name" value="TRANSCRIPTIONAL REGULATOR, ARSR FAMILY"/>
    <property type="match status" value="1"/>
</dbReference>
<dbReference type="Pfam" id="PF01022">
    <property type="entry name" value="HTH_5"/>
    <property type="match status" value="1"/>
</dbReference>
<evidence type="ECO:0000313" key="7">
    <source>
        <dbReference type="Proteomes" id="UP000595636"/>
    </source>
</evidence>
<keyword evidence="2" id="KW-0238">DNA-binding</keyword>
<keyword evidence="1" id="KW-0805">Transcription regulation</keyword>
<organism evidence="6 7">
    <name type="scientific">Streptomyces liliifuscus</name>
    <dbReference type="NCBI Taxonomy" id="2797636"/>
    <lineage>
        <taxon>Bacteria</taxon>
        <taxon>Bacillati</taxon>
        <taxon>Actinomycetota</taxon>
        <taxon>Actinomycetes</taxon>
        <taxon>Kitasatosporales</taxon>
        <taxon>Streptomycetaceae</taxon>
        <taxon>Streptomyces</taxon>
    </lineage>
</organism>
<evidence type="ECO:0000256" key="1">
    <source>
        <dbReference type="ARBA" id="ARBA00023015"/>
    </source>
</evidence>
<evidence type="ECO:0000256" key="2">
    <source>
        <dbReference type="ARBA" id="ARBA00023125"/>
    </source>
</evidence>
<dbReference type="InterPro" id="IPR051081">
    <property type="entry name" value="HTH_MetalResp_TranReg"/>
</dbReference>
<dbReference type="EMBL" id="CP066831">
    <property type="protein sequence ID" value="QQM43264.1"/>
    <property type="molecule type" value="Genomic_DNA"/>
</dbReference>
<dbReference type="InterPro" id="IPR001845">
    <property type="entry name" value="HTH_ArsR_DNA-bd_dom"/>
</dbReference>
<dbReference type="RefSeq" id="WP_200398097.1">
    <property type="nucleotide sequence ID" value="NZ_CP066831.1"/>
</dbReference>
<keyword evidence="3" id="KW-0804">Transcription</keyword>
<accession>A0A7T7KYQ8</accession>
<dbReference type="CDD" id="cd00090">
    <property type="entry name" value="HTH_ARSR"/>
    <property type="match status" value="1"/>
</dbReference>
<feature type="domain" description="HTH arsR-type" evidence="5">
    <location>
        <begin position="16"/>
        <end position="106"/>
    </location>
</feature>
<keyword evidence="7" id="KW-1185">Reference proteome</keyword>
<proteinExistence type="predicted"/>
<protein>
    <submittedName>
        <fullName evidence="6">Winged helix-turn-helix transcriptional regulator</fullName>
    </submittedName>
</protein>
<feature type="compositionally biased region" description="Basic and acidic residues" evidence="4">
    <location>
        <begin position="108"/>
        <end position="129"/>
    </location>
</feature>
<feature type="region of interest" description="Disordered" evidence="4">
    <location>
        <begin position="104"/>
        <end position="148"/>
    </location>
</feature>
<dbReference type="InterPro" id="IPR011991">
    <property type="entry name" value="ArsR-like_HTH"/>
</dbReference>
<evidence type="ECO:0000256" key="4">
    <source>
        <dbReference type="SAM" id="MobiDB-lite"/>
    </source>
</evidence>